<accession>A0A0C9YB32</accession>
<reference evidence="1 2" key="1">
    <citation type="submission" date="2014-04" db="EMBL/GenBank/DDBJ databases">
        <authorList>
            <consortium name="DOE Joint Genome Institute"/>
            <person name="Kuo A."/>
            <person name="Kohler A."/>
            <person name="Costa M.D."/>
            <person name="Nagy L.G."/>
            <person name="Floudas D."/>
            <person name="Copeland A."/>
            <person name="Barry K.W."/>
            <person name="Cichocki N."/>
            <person name="Veneault-Fourrey C."/>
            <person name="LaButti K."/>
            <person name="Lindquist E.A."/>
            <person name="Lipzen A."/>
            <person name="Lundell T."/>
            <person name="Morin E."/>
            <person name="Murat C."/>
            <person name="Sun H."/>
            <person name="Tunlid A."/>
            <person name="Henrissat B."/>
            <person name="Grigoriev I.V."/>
            <person name="Hibbett D.S."/>
            <person name="Martin F."/>
            <person name="Nordberg H.P."/>
            <person name="Cantor M.N."/>
            <person name="Hua S.X."/>
        </authorList>
    </citation>
    <scope>NUCLEOTIDE SEQUENCE [LARGE SCALE GENOMIC DNA]</scope>
    <source>
        <strain evidence="1 2">441</strain>
    </source>
</reference>
<feature type="non-terminal residue" evidence="1">
    <location>
        <position position="1"/>
    </location>
</feature>
<sequence>LTLLDALVVACQGSMIITLLNMDYIPEPHIFEDKELHAQADGHFGLVDCFQWPQSYNKEYNYAVCIPQKERFPFPNPLHIAWYTLTSANFVIPASSLFTVGQLHESKVKDFEHLFQTL</sequence>
<organism evidence="1 2">
    <name type="scientific">Pisolithus microcarpus 441</name>
    <dbReference type="NCBI Taxonomy" id="765257"/>
    <lineage>
        <taxon>Eukaryota</taxon>
        <taxon>Fungi</taxon>
        <taxon>Dikarya</taxon>
        <taxon>Basidiomycota</taxon>
        <taxon>Agaricomycotina</taxon>
        <taxon>Agaricomycetes</taxon>
        <taxon>Agaricomycetidae</taxon>
        <taxon>Boletales</taxon>
        <taxon>Sclerodermatineae</taxon>
        <taxon>Pisolithaceae</taxon>
        <taxon>Pisolithus</taxon>
    </lineage>
</organism>
<keyword evidence="2" id="KW-1185">Reference proteome</keyword>
<name>A0A0C9YB32_9AGAM</name>
<protein>
    <submittedName>
        <fullName evidence="1">Uncharacterized protein</fullName>
    </submittedName>
</protein>
<dbReference type="HOGENOM" id="CLU_125776_0_0_1"/>
<feature type="non-terminal residue" evidence="1">
    <location>
        <position position="118"/>
    </location>
</feature>
<dbReference type="EMBL" id="KN833961">
    <property type="protein sequence ID" value="KIK14006.1"/>
    <property type="molecule type" value="Genomic_DNA"/>
</dbReference>
<dbReference type="Proteomes" id="UP000054018">
    <property type="component" value="Unassembled WGS sequence"/>
</dbReference>
<proteinExistence type="predicted"/>
<dbReference type="AlphaFoldDB" id="A0A0C9YB32"/>
<dbReference type="OrthoDB" id="2804090at2759"/>
<evidence type="ECO:0000313" key="1">
    <source>
        <dbReference type="EMBL" id="KIK14006.1"/>
    </source>
</evidence>
<reference evidence="2" key="2">
    <citation type="submission" date="2015-01" db="EMBL/GenBank/DDBJ databases">
        <title>Evolutionary Origins and Diversification of the Mycorrhizal Mutualists.</title>
        <authorList>
            <consortium name="DOE Joint Genome Institute"/>
            <consortium name="Mycorrhizal Genomics Consortium"/>
            <person name="Kohler A."/>
            <person name="Kuo A."/>
            <person name="Nagy L.G."/>
            <person name="Floudas D."/>
            <person name="Copeland A."/>
            <person name="Barry K.W."/>
            <person name="Cichocki N."/>
            <person name="Veneault-Fourrey C."/>
            <person name="LaButti K."/>
            <person name="Lindquist E.A."/>
            <person name="Lipzen A."/>
            <person name="Lundell T."/>
            <person name="Morin E."/>
            <person name="Murat C."/>
            <person name="Riley R."/>
            <person name="Ohm R."/>
            <person name="Sun H."/>
            <person name="Tunlid A."/>
            <person name="Henrissat B."/>
            <person name="Grigoriev I.V."/>
            <person name="Hibbett D.S."/>
            <person name="Martin F."/>
        </authorList>
    </citation>
    <scope>NUCLEOTIDE SEQUENCE [LARGE SCALE GENOMIC DNA]</scope>
    <source>
        <strain evidence="2">441</strain>
    </source>
</reference>
<gene>
    <name evidence="1" type="ORF">PISMIDRAFT_33958</name>
</gene>
<evidence type="ECO:0000313" key="2">
    <source>
        <dbReference type="Proteomes" id="UP000054018"/>
    </source>
</evidence>